<evidence type="ECO:0000256" key="6">
    <source>
        <dbReference type="ARBA" id="ARBA00035141"/>
    </source>
</evidence>
<comment type="subunit">
    <text evidence="7">Part of the 30S ribosomal subunit. Forms a tight heterodimer with protein bS6.</text>
</comment>
<dbReference type="RefSeq" id="WP_021804016.1">
    <property type="nucleotide sequence ID" value="NZ_FQXU01000010.1"/>
</dbReference>
<dbReference type="GO" id="GO:0003735">
    <property type="term" value="F:structural constituent of ribosome"/>
    <property type="evidence" value="ECO:0007669"/>
    <property type="project" value="InterPro"/>
</dbReference>
<evidence type="ECO:0000256" key="7">
    <source>
        <dbReference type="HAMAP-Rule" id="MF_00270"/>
    </source>
</evidence>
<comment type="function">
    <text evidence="7">Binds as a heterodimer with protein bS6 to the central domain of the 16S rRNA, where it helps stabilize the platform of the 30S subunit.</text>
</comment>
<keyword evidence="4 7" id="KW-0689">Ribosomal protein</keyword>
<keyword evidence="3 7" id="KW-0694">RNA-binding</keyword>
<gene>
    <name evidence="7" type="primary">rpsR</name>
    <name evidence="9" type="ORF">SAMN02745941_03316</name>
</gene>
<dbReference type="Proteomes" id="UP000184241">
    <property type="component" value="Unassembled WGS sequence"/>
</dbReference>
<comment type="similarity">
    <text evidence="1 7 8">Belongs to the bacterial ribosomal protein bS18 family.</text>
</comment>
<dbReference type="Gene3D" id="4.10.640.10">
    <property type="entry name" value="Ribosomal protein S18"/>
    <property type="match status" value="1"/>
</dbReference>
<evidence type="ECO:0000256" key="2">
    <source>
        <dbReference type="ARBA" id="ARBA00022730"/>
    </source>
</evidence>
<protein>
    <recommendedName>
        <fullName evidence="6 7">Small ribosomal subunit protein bS18</fullName>
    </recommendedName>
</protein>
<sequence length="81" mass="9419">MSREVRKGGKMRRPKRKVCAFCVDKADSIDYKDINKLRKYVTERGKILPRRISGTCAKHQRQLTDAVKRARNIALLPFTTE</sequence>
<dbReference type="PANTHER" id="PTHR13479:SF40">
    <property type="entry name" value="SMALL RIBOSOMAL SUBUNIT PROTEIN BS18M"/>
    <property type="match status" value="1"/>
</dbReference>
<evidence type="ECO:0000256" key="4">
    <source>
        <dbReference type="ARBA" id="ARBA00022980"/>
    </source>
</evidence>
<dbReference type="InterPro" id="IPR001648">
    <property type="entry name" value="Ribosomal_bS18"/>
</dbReference>
<reference evidence="9 10" key="1">
    <citation type="submission" date="2016-11" db="EMBL/GenBank/DDBJ databases">
        <authorList>
            <person name="Jaros S."/>
            <person name="Januszkiewicz K."/>
            <person name="Wedrychowicz H."/>
        </authorList>
    </citation>
    <scope>NUCLEOTIDE SEQUENCE [LARGE SCALE GENOMIC DNA]</scope>
    <source>
        <strain evidence="9 10">DSM 6191</strain>
    </source>
</reference>
<evidence type="ECO:0000256" key="8">
    <source>
        <dbReference type="RuleBase" id="RU003910"/>
    </source>
</evidence>
<evidence type="ECO:0000256" key="1">
    <source>
        <dbReference type="ARBA" id="ARBA00005589"/>
    </source>
</evidence>
<proteinExistence type="inferred from homology"/>
<evidence type="ECO:0000256" key="3">
    <source>
        <dbReference type="ARBA" id="ARBA00022884"/>
    </source>
</evidence>
<keyword evidence="5 7" id="KW-0687">Ribonucleoprotein</keyword>
<organism evidence="9 10">
    <name type="scientific">Clostridium intestinale DSM 6191</name>
    <dbReference type="NCBI Taxonomy" id="1121320"/>
    <lineage>
        <taxon>Bacteria</taxon>
        <taxon>Bacillati</taxon>
        <taxon>Bacillota</taxon>
        <taxon>Clostridia</taxon>
        <taxon>Eubacteriales</taxon>
        <taxon>Clostridiaceae</taxon>
        <taxon>Clostridium</taxon>
    </lineage>
</organism>
<evidence type="ECO:0000313" key="9">
    <source>
        <dbReference type="EMBL" id="SHI26935.1"/>
    </source>
</evidence>
<dbReference type="EMBL" id="FQXU01000010">
    <property type="protein sequence ID" value="SHI26935.1"/>
    <property type="molecule type" value="Genomic_DNA"/>
</dbReference>
<dbReference type="FunFam" id="4.10.640.10:FF:000004">
    <property type="entry name" value="30S ribosomal protein S18"/>
    <property type="match status" value="1"/>
</dbReference>
<evidence type="ECO:0000256" key="5">
    <source>
        <dbReference type="ARBA" id="ARBA00023274"/>
    </source>
</evidence>
<keyword evidence="2 7" id="KW-0699">rRNA-binding</keyword>
<dbReference type="GO" id="GO:0022627">
    <property type="term" value="C:cytosolic small ribosomal subunit"/>
    <property type="evidence" value="ECO:0007669"/>
    <property type="project" value="TreeGrafter"/>
</dbReference>
<dbReference type="PANTHER" id="PTHR13479">
    <property type="entry name" value="30S RIBOSOMAL PROTEIN S18"/>
    <property type="match status" value="1"/>
</dbReference>
<dbReference type="PRINTS" id="PR00974">
    <property type="entry name" value="RIBOSOMALS18"/>
</dbReference>
<dbReference type="Pfam" id="PF01084">
    <property type="entry name" value="Ribosomal_S18"/>
    <property type="match status" value="1"/>
</dbReference>
<evidence type="ECO:0000313" key="10">
    <source>
        <dbReference type="Proteomes" id="UP000184241"/>
    </source>
</evidence>
<dbReference type="InterPro" id="IPR036870">
    <property type="entry name" value="Ribosomal_bS18_sf"/>
</dbReference>
<dbReference type="SUPFAM" id="SSF46911">
    <property type="entry name" value="Ribosomal protein S18"/>
    <property type="match status" value="1"/>
</dbReference>
<dbReference type="GO" id="GO:0070181">
    <property type="term" value="F:small ribosomal subunit rRNA binding"/>
    <property type="evidence" value="ECO:0007669"/>
    <property type="project" value="TreeGrafter"/>
</dbReference>
<dbReference type="GO" id="GO:0006412">
    <property type="term" value="P:translation"/>
    <property type="evidence" value="ECO:0007669"/>
    <property type="project" value="UniProtKB-UniRule"/>
</dbReference>
<accession>A0A1M5ZRH1</accession>
<dbReference type="InterPro" id="IPR018275">
    <property type="entry name" value="Ribosomal_bS18_CS"/>
</dbReference>
<name>A0A1M5ZRH1_9CLOT</name>
<dbReference type="PROSITE" id="PS00057">
    <property type="entry name" value="RIBOSOMAL_S18"/>
    <property type="match status" value="1"/>
</dbReference>
<dbReference type="NCBIfam" id="TIGR00165">
    <property type="entry name" value="S18"/>
    <property type="match status" value="1"/>
</dbReference>
<dbReference type="AlphaFoldDB" id="A0A1M5ZRH1"/>
<dbReference type="HAMAP" id="MF_00270">
    <property type="entry name" value="Ribosomal_bS18"/>
    <property type="match status" value="1"/>
</dbReference>